<dbReference type="InterPro" id="IPR012902">
    <property type="entry name" value="N_methyl_site"/>
</dbReference>
<sequence length="294" mass="30650">MSFSKPQRSTPAQVQAGFTLVELLVAAALSLIVLGLLLNMLVTTGSVKARSALQLSVDESMRASLELMSMDLRESMGPRVVRAGGSLPGGLATFASGNTSFSVTRMAAENIFRVDAPPGYPTSNAYNNSSTTRIISPNSASKDCDDVFTGGEYALVTTGSASNWVKLHDTNPCTSPATPAVLHPATTITFPYTPQTILGRVDVIHYAIQTVDGVASLTRQIAGGDVQVVAPDITAMQIEYSADGATFAATPVQPVAVRITLTGQRSSGQRSSALTLSSTVFMRDIAVPAPVGAP</sequence>
<dbReference type="RefSeq" id="WP_027461936.1">
    <property type="nucleotide sequence ID" value="NZ_CP021081.1"/>
</dbReference>
<keyword evidence="3" id="KW-0472">Membrane</keyword>
<feature type="transmembrane region" description="Helical" evidence="3">
    <location>
        <begin position="20"/>
        <end position="42"/>
    </location>
</feature>
<dbReference type="Proteomes" id="UP000259030">
    <property type="component" value="Chromosome"/>
</dbReference>
<keyword evidence="3" id="KW-1133">Transmembrane helix</keyword>
<evidence type="ECO:0000256" key="3">
    <source>
        <dbReference type="SAM" id="Phobius"/>
    </source>
</evidence>
<dbReference type="Pfam" id="PF07963">
    <property type="entry name" value="N_methyl"/>
    <property type="match status" value="1"/>
</dbReference>
<evidence type="ECO:0000313" key="4">
    <source>
        <dbReference type="EMBL" id="ASN80169.1"/>
    </source>
</evidence>
<evidence type="ECO:0000256" key="2">
    <source>
        <dbReference type="ARBA" id="ARBA00023237"/>
    </source>
</evidence>
<dbReference type="EMBL" id="CP021081">
    <property type="protein sequence ID" value="ASN80169.1"/>
    <property type="molecule type" value="Genomic_DNA"/>
</dbReference>
<gene>
    <name evidence="4" type="ORF">DFI_03325</name>
</gene>
<accession>A0A221SU31</accession>
<keyword evidence="2" id="KW-0998">Cell outer membrane</keyword>
<dbReference type="AlphaFoldDB" id="A0A221SU31"/>
<comment type="subcellular location">
    <subcellularLocation>
        <location evidence="1">Cell outer membrane</location>
    </subcellularLocation>
</comment>
<evidence type="ECO:0000313" key="5">
    <source>
        <dbReference type="Proteomes" id="UP000259030"/>
    </source>
</evidence>
<name>A0A221SU31_9DEIO</name>
<proteinExistence type="predicted"/>
<dbReference type="NCBIfam" id="TIGR02532">
    <property type="entry name" value="IV_pilin_GFxxxE"/>
    <property type="match status" value="1"/>
</dbReference>
<evidence type="ECO:0000256" key="1">
    <source>
        <dbReference type="ARBA" id="ARBA00004442"/>
    </source>
</evidence>
<dbReference type="PROSITE" id="PS00409">
    <property type="entry name" value="PROKAR_NTER_METHYL"/>
    <property type="match status" value="1"/>
</dbReference>
<reference evidence="4 5" key="1">
    <citation type="submission" date="2017-05" db="EMBL/GenBank/DDBJ databases">
        <title>The complete genome sequence of Deinococcus ficus isolated from the rhizosphere of the Ficus religiosa L. in Taiwan.</title>
        <authorList>
            <person name="Wu K.-M."/>
            <person name="Liao T.-L."/>
            <person name="Liu Y.-M."/>
            <person name="Young C.-C."/>
            <person name="Tsai S.-F."/>
        </authorList>
    </citation>
    <scope>NUCLEOTIDE SEQUENCE [LARGE SCALE GENOMIC DNA]</scope>
    <source>
        <strain evidence="4 5">CC-FR2-10</strain>
    </source>
</reference>
<dbReference type="GO" id="GO:0009279">
    <property type="term" value="C:cell outer membrane"/>
    <property type="evidence" value="ECO:0007669"/>
    <property type="project" value="UniProtKB-SubCell"/>
</dbReference>
<dbReference type="KEGG" id="dfc:DFI_03325"/>
<keyword evidence="5" id="KW-1185">Reference proteome</keyword>
<protein>
    <submittedName>
        <fullName evidence="4">Prepilin-type cleavage/methylation domain-containing protein</fullName>
    </submittedName>
</protein>
<organism evidence="4 5">
    <name type="scientific">Deinococcus ficus</name>
    <dbReference type="NCBI Taxonomy" id="317577"/>
    <lineage>
        <taxon>Bacteria</taxon>
        <taxon>Thermotogati</taxon>
        <taxon>Deinococcota</taxon>
        <taxon>Deinococci</taxon>
        <taxon>Deinococcales</taxon>
        <taxon>Deinococcaceae</taxon>
        <taxon>Deinococcus</taxon>
    </lineage>
</organism>
<keyword evidence="3" id="KW-0812">Transmembrane</keyword>